<dbReference type="InterPro" id="IPR052155">
    <property type="entry name" value="Biofilm_reg_signaling"/>
</dbReference>
<dbReference type="InterPro" id="IPR043128">
    <property type="entry name" value="Rev_trsase/Diguanyl_cyclase"/>
</dbReference>
<dbReference type="EMBL" id="JAUSUN010000023">
    <property type="protein sequence ID" value="MDQ0414984.1"/>
    <property type="molecule type" value="Genomic_DNA"/>
</dbReference>
<dbReference type="InterPro" id="IPR000160">
    <property type="entry name" value="GGDEF_dom"/>
</dbReference>
<organism evidence="2 3">
    <name type="scientific">Mesobacillus stamsii</name>
    <dbReference type="NCBI Taxonomy" id="225347"/>
    <lineage>
        <taxon>Bacteria</taxon>
        <taxon>Bacillati</taxon>
        <taxon>Bacillota</taxon>
        <taxon>Bacilli</taxon>
        <taxon>Bacillales</taxon>
        <taxon>Bacillaceae</taxon>
        <taxon>Mesobacillus</taxon>
    </lineage>
</organism>
<dbReference type="PANTHER" id="PTHR44757:SF2">
    <property type="entry name" value="BIOFILM ARCHITECTURE MAINTENANCE PROTEIN MBAA"/>
    <property type="match status" value="1"/>
</dbReference>
<dbReference type="Gene3D" id="3.30.70.270">
    <property type="match status" value="1"/>
</dbReference>
<keyword evidence="3" id="KW-1185">Reference proteome</keyword>
<protein>
    <submittedName>
        <fullName evidence="2">Diguanylate cyclase (GGDEF)-like protein</fullName>
    </submittedName>
</protein>
<reference evidence="2 3" key="1">
    <citation type="submission" date="2023-07" db="EMBL/GenBank/DDBJ databases">
        <title>Genomic Encyclopedia of Type Strains, Phase IV (KMG-IV): sequencing the most valuable type-strain genomes for metagenomic binning, comparative biology and taxonomic classification.</title>
        <authorList>
            <person name="Goeker M."/>
        </authorList>
    </citation>
    <scope>NUCLEOTIDE SEQUENCE [LARGE SCALE GENOMIC DNA]</scope>
    <source>
        <strain evidence="2 3">DSM 19598</strain>
    </source>
</reference>
<evidence type="ECO:0000259" key="1">
    <source>
        <dbReference type="PROSITE" id="PS50887"/>
    </source>
</evidence>
<dbReference type="PROSITE" id="PS50887">
    <property type="entry name" value="GGDEF"/>
    <property type="match status" value="1"/>
</dbReference>
<dbReference type="RefSeq" id="WP_307192332.1">
    <property type="nucleotide sequence ID" value="NZ_JAUSUN010000023.1"/>
</dbReference>
<dbReference type="CDD" id="cd01949">
    <property type="entry name" value="GGDEF"/>
    <property type="match status" value="1"/>
</dbReference>
<dbReference type="SUPFAM" id="SSF55785">
    <property type="entry name" value="PYP-like sensor domain (PAS domain)"/>
    <property type="match status" value="1"/>
</dbReference>
<dbReference type="SMART" id="SM00267">
    <property type="entry name" value="GGDEF"/>
    <property type="match status" value="1"/>
</dbReference>
<dbReference type="InterPro" id="IPR035965">
    <property type="entry name" value="PAS-like_dom_sf"/>
</dbReference>
<proteinExistence type="predicted"/>
<comment type="caution">
    <text evidence="2">The sequence shown here is derived from an EMBL/GenBank/DDBJ whole genome shotgun (WGS) entry which is preliminary data.</text>
</comment>
<evidence type="ECO:0000313" key="3">
    <source>
        <dbReference type="Proteomes" id="UP001242313"/>
    </source>
</evidence>
<evidence type="ECO:0000313" key="2">
    <source>
        <dbReference type="EMBL" id="MDQ0414984.1"/>
    </source>
</evidence>
<dbReference type="PANTHER" id="PTHR44757">
    <property type="entry name" value="DIGUANYLATE CYCLASE DGCP"/>
    <property type="match status" value="1"/>
</dbReference>
<sequence length="315" mass="36570">MLGLIVGVCGLGIYHFSEMKRIRQEQVEDDKRFSGLVASTKDIIYYFEKKPGFQFRYVLPPLEHFVGEEMGKEAFVDPQKFFYLVHPDDLEMLWKKIKGEVDYNKPIVNRISDRKGGYTCYEEYTTPVYKDGEIVALQGILRNINEKIKLQAELEYRINHDDLTGLYNRGYFEKKLFKYNHEVNAPVAIIMCDLDELKYVNDHYGHNAGDLLIKTTANILNDFSCEQTVIARMGGDEFALIVTDASEEIVIKMVVSEINSKMNDNVIESLNLPIKLSIGYAYRAESIHQMEEIFSEADKDMYRNKNRRKRVPVLK</sequence>
<dbReference type="Gene3D" id="3.30.450.20">
    <property type="entry name" value="PAS domain"/>
    <property type="match status" value="1"/>
</dbReference>
<name>A0ABU0G070_9BACI</name>
<dbReference type="InterPro" id="IPR029787">
    <property type="entry name" value="Nucleotide_cyclase"/>
</dbReference>
<dbReference type="SUPFAM" id="SSF55073">
    <property type="entry name" value="Nucleotide cyclase"/>
    <property type="match status" value="1"/>
</dbReference>
<dbReference type="Proteomes" id="UP001242313">
    <property type="component" value="Unassembled WGS sequence"/>
</dbReference>
<dbReference type="Pfam" id="PF00990">
    <property type="entry name" value="GGDEF"/>
    <property type="match status" value="1"/>
</dbReference>
<accession>A0ABU0G070</accession>
<gene>
    <name evidence="2" type="ORF">J2S25_003196</name>
</gene>
<feature type="domain" description="GGDEF" evidence="1">
    <location>
        <begin position="185"/>
        <end position="315"/>
    </location>
</feature>
<dbReference type="NCBIfam" id="TIGR00254">
    <property type="entry name" value="GGDEF"/>
    <property type="match status" value="1"/>
</dbReference>